<evidence type="ECO:0000256" key="1">
    <source>
        <dbReference type="ARBA" id="ARBA00003818"/>
    </source>
</evidence>
<evidence type="ECO:0000259" key="5">
    <source>
        <dbReference type="SMART" id="SM01006"/>
    </source>
</evidence>
<dbReference type="SMART" id="SM01006">
    <property type="entry name" value="AlcB"/>
    <property type="match status" value="1"/>
</dbReference>
<feature type="domain" description="Acyltransferase MbtK/IucB-like conserved" evidence="5">
    <location>
        <begin position="28"/>
        <end position="76"/>
    </location>
</feature>
<name>A0ABX0TIV2_9MICC</name>
<organism evidence="6 7">
    <name type="scientific">Paenarthrobacter ilicis</name>
    <dbReference type="NCBI Taxonomy" id="43665"/>
    <lineage>
        <taxon>Bacteria</taxon>
        <taxon>Bacillati</taxon>
        <taxon>Actinomycetota</taxon>
        <taxon>Actinomycetes</taxon>
        <taxon>Micrococcales</taxon>
        <taxon>Micrococcaceae</taxon>
        <taxon>Paenarthrobacter</taxon>
    </lineage>
</organism>
<comment type="caution">
    <text evidence="6">The sequence shown here is derived from an EMBL/GenBank/DDBJ whole genome shotgun (WGS) entry which is preliminary data.</text>
</comment>
<sequence length="204" mass="23290">MNTTAPDFSVRTPVYSDELEGWGSLRLVPLDPSQDIHFLYEWVTQPRAKFWGMTGHTREHVQEIYEFLDSLETHHAFLVVLDGEPLALFQTYEPLHDPVGEAYPAREEDIGMHLLLAPATRPIPHFTPRLATSLIKYMFSLPGKDRIVVEPDSRNAKALRRLEATCFEFGPIIQLADKEAQLGFLTRAGFDEVQDKQDEVQAKQ</sequence>
<dbReference type="Proteomes" id="UP000802392">
    <property type="component" value="Unassembled WGS sequence"/>
</dbReference>
<dbReference type="RefSeq" id="WP_167267604.1">
    <property type="nucleotide sequence ID" value="NZ_BAAAVO010000002.1"/>
</dbReference>
<keyword evidence="6" id="KW-0378">Hydrolase</keyword>
<comment type="function">
    <text evidence="1">Acyltransferase required for the direct transfer of medium- to long-chain fatty acyl moieties from a carrier protein (MbtL) on to the epsilon-amino group of lysine residue in the mycobactin core.</text>
</comment>
<reference evidence="6 7" key="1">
    <citation type="submission" date="2020-03" db="EMBL/GenBank/DDBJ databases">
        <title>Genomic Encyclopedia of Type Strains, Phase III (KMG-III): the genomes of soil and plant-associated and newly described type strains.</title>
        <authorList>
            <person name="Whitman W."/>
        </authorList>
    </citation>
    <scope>NUCLEOTIDE SEQUENCE [LARGE SCALE GENOMIC DNA]</scope>
    <source>
        <strain evidence="6 7">CECT 4207</strain>
    </source>
</reference>
<comment type="pathway">
    <text evidence="2">Siderophore biosynthesis; mycobactin biosynthesis.</text>
</comment>
<evidence type="ECO:0000313" key="7">
    <source>
        <dbReference type="Proteomes" id="UP000802392"/>
    </source>
</evidence>
<evidence type="ECO:0000256" key="2">
    <source>
        <dbReference type="ARBA" id="ARBA00005102"/>
    </source>
</evidence>
<dbReference type="InterPro" id="IPR016181">
    <property type="entry name" value="Acyl_CoA_acyltransferase"/>
</dbReference>
<dbReference type="Pfam" id="PF13523">
    <property type="entry name" value="Acetyltransf_8"/>
    <property type="match status" value="1"/>
</dbReference>
<dbReference type="InterPro" id="IPR019432">
    <property type="entry name" value="Acyltransferase_MbtK/IucB-like"/>
</dbReference>
<dbReference type="SUPFAM" id="SSF55729">
    <property type="entry name" value="Acyl-CoA N-acyltransferases (Nat)"/>
    <property type="match status" value="1"/>
</dbReference>
<proteinExistence type="predicted"/>
<keyword evidence="7" id="KW-1185">Reference proteome</keyword>
<dbReference type="PANTHER" id="PTHR31438">
    <property type="entry name" value="LYSINE N-ACYLTRANSFERASE C17G9.06C-RELATED"/>
    <property type="match status" value="1"/>
</dbReference>
<evidence type="ECO:0000256" key="4">
    <source>
        <dbReference type="ARBA" id="ARBA00031122"/>
    </source>
</evidence>
<protein>
    <recommendedName>
        <fullName evidence="3">Lysine N-acyltransferase MbtK</fullName>
    </recommendedName>
    <alternativeName>
        <fullName evidence="4">Mycobactin synthase protein K</fullName>
    </alternativeName>
</protein>
<dbReference type="GO" id="GO:0008953">
    <property type="term" value="F:penicillin amidase activity"/>
    <property type="evidence" value="ECO:0007669"/>
    <property type="project" value="UniProtKB-EC"/>
</dbReference>
<evidence type="ECO:0000256" key="3">
    <source>
        <dbReference type="ARBA" id="ARBA00020586"/>
    </source>
</evidence>
<dbReference type="Gene3D" id="3.40.630.30">
    <property type="match status" value="1"/>
</dbReference>
<evidence type="ECO:0000313" key="6">
    <source>
        <dbReference type="EMBL" id="NIJ02427.1"/>
    </source>
</evidence>
<accession>A0ABX0TIV2</accession>
<dbReference type="PANTHER" id="PTHR31438:SF1">
    <property type="entry name" value="LYSINE N-ACYLTRANSFERASE C17G9.06C-RELATED"/>
    <property type="match status" value="1"/>
</dbReference>
<gene>
    <name evidence="6" type="ORF">FHR86_002768</name>
</gene>
<dbReference type="EMBL" id="JAAOZD010000005">
    <property type="protein sequence ID" value="NIJ02427.1"/>
    <property type="molecule type" value="Genomic_DNA"/>
</dbReference>